<evidence type="ECO:0000259" key="1">
    <source>
        <dbReference type="PROSITE" id="PS50097"/>
    </source>
</evidence>
<accession>A0A2B7XLH4</accession>
<dbReference type="InterPro" id="IPR000210">
    <property type="entry name" value="BTB/POZ_dom"/>
</dbReference>
<proteinExistence type="predicted"/>
<name>A0A2B7XLH4_9EURO</name>
<dbReference type="CDD" id="cd18186">
    <property type="entry name" value="BTB_POZ_ZBTB_KLHL-like"/>
    <property type="match status" value="1"/>
</dbReference>
<dbReference type="EMBL" id="PDNC01000003">
    <property type="protein sequence ID" value="PGH09790.1"/>
    <property type="molecule type" value="Genomic_DNA"/>
</dbReference>
<dbReference type="PROSITE" id="PS50097">
    <property type="entry name" value="BTB"/>
    <property type="match status" value="1"/>
</dbReference>
<protein>
    <recommendedName>
        <fullName evidence="1">BTB domain-containing protein</fullName>
    </recommendedName>
</protein>
<dbReference type="PANTHER" id="PTHR47843">
    <property type="entry name" value="BTB DOMAIN-CONTAINING PROTEIN-RELATED"/>
    <property type="match status" value="1"/>
</dbReference>
<sequence length="299" mass="32988">MSALSESASIPRHYHQVSQKYSDLTISCGANRYHVHRVVVCNQSPFFAAALDKQFKEATTADVVLEEDDPELVRLMIAHFYAVDDPAEIDILWTERSEGNNDTPTVCEAEATSATSATAEQPYEALLNARLYAMGDKYGIESLRKCARVEFDTWAAQVDVIEDINEFPAIINEVFSSTPSNDRGLRDIAVSLLVDNAGAALNSQELCNVLVQLPELLMEILKRVVAANADLSKQLSTATSAGKKEGARFQRYVQDVDASMVELETSALAMMKKTAKLSQKVRKGSSRGSEAWLNVVERY</sequence>
<comment type="caution">
    <text evidence="2">The sequence shown here is derived from an EMBL/GenBank/DDBJ whole genome shotgun (WGS) entry which is preliminary data.</text>
</comment>
<dbReference type="InterPro" id="IPR011333">
    <property type="entry name" value="SKP1/BTB/POZ_sf"/>
</dbReference>
<dbReference type="SUPFAM" id="SSF54695">
    <property type="entry name" value="POZ domain"/>
    <property type="match status" value="1"/>
</dbReference>
<organism evidence="2 3">
    <name type="scientific">Blastomyces parvus</name>
    <dbReference type="NCBI Taxonomy" id="2060905"/>
    <lineage>
        <taxon>Eukaryota</taxon>
        <taxon>Fungi</taxon>
        <taxon>Dikarya</taxon>
        <taxon>Ascomycota</taxon>
        <taxon>Pezizomycotina</taxon>
        <taxon>Eurotiomycetes</taxon>
        <taxon>Eurotiomycetidae</taxon>
        <taxon>Onygenales</taxon>
        <taxon>Ajellomycetaceae</taxon>
        <taxon>Blastomyces</taxon>
    </lineage>
</organism>
<dbReference type="AlphaFoldDB" id="A0A2B7XLH4"/>
<dbReference type="PANTHER" id="PTHR47843:SF5">
    <property type="entry name" value="BTB_POZ DOMAIN PROTEIN"/>
    <property type="match status" value="1"/>
</dbReference>
<keyword evidence="3" id="KW-1185">Reference proteome</keyword>
<gene>
    <name evidence="2" type="ORF">GX51_00477</name>
</gene>
<feature type="domain" description="BTB" evidence="1">
    <location>
        <begin position="22"/>
        <end position="81"/>
    </location>
</feature>
<dbReference type="Proteomes" id="UP000224080">
    <property type="component" value="Unassembled WGS sequence"/>
</dbReference>
<evidence type="ECO:0000313" key="3">
    <source>
        <dbReference type="Proteomes" id="UP000224080"/>
    </source>
</evidence>
<evidence type="ECO:0000313" key="2">
    <source>
        <dbReference type="EMBL" id="PGH09790.1"/>
    </source>
</evidence>
<dbReference type="STRING" id="2060905.A0A2B7XLH4"/>
<reference evidence="2 3" key="1">
    <citation type="submission" date="2017-10" db="EMBL/GenBank/DDBJ databases">
        <title>Comparative genomics in systemic dimorphic fungi from Ajellomycetaceae.</title>
        <authorList>
            <person name="Munoz J.F."/>
            <person name="Mcewen J.G."/>
            <person name="Clay O.K."/>
            <person name="Cuomo C.A."/>
        </authorList>
    </citation>
    <scope>NUCLEOTIDE SEQUENCE [LARGE SCALE GENOMIC DNA]</scope>
    <source>
        <strain evidence="2 3">UAMH130</strain>
    </source>
</reference>
<dbReference type="Pfam" id="PF00651">
    <property type="entry name" value="BTB"/>
    <property type="match status" value="1"/>
</dbReference>
<dbReference type="Gene3D" id="3.30.710.10">
    <property type="entry name" value="Potassium Channel Kv1.1, Chain A"/>
    <property type="match status" value="1"/>
</dbReference>
<dbReference type="OrthoDB" id="4186383at2759"/>